<dbReference type="AlphaFoldDB" id="A0A136J5E5"/>
<evidence type="ECO:0000313" key="3">
    <source>
        <dbReference type="Proteomes" id="UP000070501"/>
    </source>
</evidence>
<evidence type="ECO:0000313" key="2">
    <source>
        <dbReference type="EMBL" id="KXJ92428.1"/>
    </source>
</evidence>
<organism evidence="2 3">
    <name type="scientific">Microdochium bolleyi</name>
    <dbReference type="NCBI Taxonomy" id="196109"/>
    <lineage>
        <taxon>Eukaryota</taxon>
        <taxon>Fungi</taxon>
        <taxon>Dikarya</taxon>
        <taxon>Ascomycota</taxon>
        <taxon>Pezizomycotina</taxon>
        <taxon>Sordariomycetes</taxon>
        <taxon>Xylariomycetidae</taxon>
        <taxon>Xylariales</taxon>
        <taxon>Microdochiaceae</taxon>
        <taxon>Microdochium</taxon>
    </lineage>
</organism>
<keyword evidence="3" id="KW-1185">Reference proteome</keyword>
<dbReference type="Proteomes" id="UP000070501">
    <property type="component" value="Unassembled WGS sequence"/>
</dbReference>
<dbReference type="InParanoid" id="A0A136J5E5"/>
<gene>
    <name evidence="2" type="ORF">Micbo1qcDRAFT_224623</name>
</gene>
<dbReference type="EMBL" id="KQ964249">
    <property type="protein sequence ID" value="KXJ92428.1"/>
    <property type="molecule type" value="Genomic_DNA"/>
</dbReference>
<name>A0A136J5E5_9PEZI</name>
<dbReference type="OrthoDB" id="10674307at2759"/>
<proteinExistence type="predicted"/>
<reference evidence="3" key="1">
    <citation type="submission" date="2016-02" db="EMBL/GenBank/DDBJ databases">
        <title>Draft genome sequence of Microdochium bolleyi, a fungal endophyte of beachgrass.</title>
        <authorList>
            <consortium name="DOE Joint Genome Institute"/>
            <person name="David A.S."/>
            <person name="May G."/>
            <person name="Haridas S."/>
            <person name="Lim J."/>
            <person name="Wang M."/>
            <person name="Labutti K."/>
            <person name="Lipzen A."/>
            <person name="Barry K."/>
            <person name="Grigoriev I.V."/>
        </authorList>
    </citation>
    <scope>NUCLEOTIDE SEQUENCE [LARGE SCALE GENOMIC DNA]</scope>
    <source>
        <strain evidence="3">J235TASD1</strain>
    </source>
</reference>
<protein>
    <submittedName>
        <fullName evidence="2">Uncharacterized protein</fullName>
    </submittedName>
</protein>
<accession>A0A136J5E5</accession>
<evidence type="ECO:0000256" key="1">
    <source>
        <dbReference type="SAM" id="MobiDB-lite"/>
    </source>
</evidence>
<feature type="compositionally biased region" description="Basic residues" evidence="1">
    <location>
        <begin position="1"/>
        <end position="14"/>
    </location>
</feature>
<feature type="region of interest" description="Disordered" evidence="1">
    <location>
        <begin position="1"/>
        <end position="21"/>
    </location>
</feature>
<sequence>MKKTKHSLKNKKKNSNGVELQQEGGCLQLPVQEELQLDCHERPPPLMDSTRAFRLGTMDDVPPGHHQQKIYAFPGQLSSSLHTHDETTGRCNLHTLCSGTYIHGKGNRGWYCVTAPHVISRQLPRGCEGPGIVYALPGCVEVGHVAVKHDSLEKWFVVIKVCGSFQVNQLQKMSVSSDGGSQAGFLRGYGKSILAVSLEALEDDSASKAGSPGEELRMWVQPGEHLPLGTPQKPCTKTSHLRAKETLVHDPRVSQGEEWRAGEARRYRHVLPV</sequence>